<sequence>MYPGGRYVPVLCGGGMNRSQLAPRRVRRRRSRRPRAVGSTCPPAVVGLHILAVVCQRGVRTEDKPSHPPSSVLASSAHTSWPTCAEMGTGTLRFAVVGLDRHPDSRSSEEEHSIDGDKVYSKGAREPLCHAPEPPNVSV</sequence>
<evidence type="ECO:0000256" key="1">
    <source>
        <dbReference type="SAM" id="MobiDB-lite"/>
    </source>
</evidence>
<accession>F2D2M6</accession>
<feature type="region of interest" description="Disordered" evidence="1">
    <location>
        <begin position="18"/>
        <end position="40"/>
    </location>
</feature>
<feature type="region of interest" description="Disordered" evidence="1">
    <location>
        <begin position="102"/>
        <end position="139"/>
    </location>
</feature>
<organism evidence="2">
    <name type="scientific">Hordeum vulgare subsp. vulgare</name>
    <name type="common">Domesticated barley</name>
    <dbReference type="NCBI Taxonomy" id="112509"/>
    <lineage>
        <taxon>Eukaryota</taxon>
        <taxon>Viridiplantae</taxon>
        <taxon>Streptophyta</taxon>
        <taxon>Embryophyta</taxon>
        <taxon>Tracheophyta</taxon>
        <taxon>Spermatophyta</taxon>
        <taxon>Magnoliopsida</taxon>
        <taxon>Liliopsida</taxon>
        <taxon>Poales</taxon>
        <taxon>Poaceae</taxon>
        <taxon>BOP clade</taxon>
        <taxon>Pooideae</taxon>
        <taxon>Triticodae</taxon>
        <taxon>Triticeae</taxon>
        <taxon>Hordeinae</taxon>
        <taxon>Hordeum</taxon>
    </lineage>
</organism>
<feature type="compositionally biased region" description="Basic and acidic residues" evidence="1">
    <location>
        <begin position="102"/>
        <end position="128"/>
    </location>
</feature>
<name>F2D2M6_HORVV</name>
<reference evidence="2" key="1">
    <citation type="journal article" date="2011" name="Plant Physiol.">
        <title>Comprehensive sequence analysis of 24,783 barley full-length cDNAs derived from 12 clone libraries.</title>
        <authorList>
            <person name="Matsumoto T."/>
            <person name="Tanaka T."/>
            <person name="Sakai H."/>
            <person name="Amano N."/>
            <person name="Kanamori H."/>
            <person name="Kurita K."/>
            <person name="Kikuta A."/>
            <person name="Kamiya K."/>
            <person name="Yamamoto M."/>
            <person name="Ikawa H."/>
            <person name="Fujii N."/>
            <person name="Hori K."/>
            <person name="Itoh T."/>
            <person name="Sato K."/>
        </authorList>
    </citation>
    <scope>NUCLEOTIDE SEQUENCE</scope>
    <source>
        <tissue evidence="2">Leaf</tissue>
    </source>
</reference>
<dbReference type="AlphaFoldDB" id="F2D2M6"/>
<proteinExistence type="evidence at transcript level"/>
<feature type="compositionally biased region" description="Basic residues" evidence="1">
    <location>
        <begin position="24"/>
        <end position="35"/>
    </location>
</feature>
<evidence type="ECO:0000313" key="2">
    <source>
        <dbReference type="EMBL" id="BAJ89347.1"/>
    </source>
</evidence>
<protein>
    <submittedName>
        <fullName evidence="2">Predicted protein</fullName>
    </submittedName>
</protein>
<dbReference type="InParanoid" id="F2D2M6"/>
<dbReference type="EMBL" id="AK358133">
    <property type="protein sequence ID" value="BAJ89347.1"/>
    <property type="molecule type" value="mRNA"/>
</dbReference>